<accession>A0A7Y9LSZ6</accession>
<comment type="caution">
    <text evidence="2">The sequence shown here is derived from an EMBL/GenBank/DDBJ whole genome shotgun (WGS) entry which is preliminary data.</text>
</comment>
<dbReference type="EMBL" id="JACBYQ010000001">
    <property type="protein sequence ID" value="NYE95027.1"/>
    <property type="molecule type" value="Genomic_DNA"/>
</dbReference>
<feature type="domain" description="N-acetyltransferase" evidence="1">
    <location>
        <begin position="24"/>
        <end position="172"/>
    </location>
</feature>
<dbReference type="SUPFAM" id="SSF55729">
    <property type="entry name" value="Acyl-CoA N-acyltransferases (Nat)"/>
    <property type="match status" value="1"/>
</dbReference>
<dbReference type="PANTHER" id="PTHR43792">
    <property type="entry name" value="GNAT FAMILY, PUTATIVE (AFU_ORTHOLOGUE AFUA_3G00765)-RELATED-RELATED"/>
    <property type="match status" value="1"/>
</dbReference>
<evidence type="ECO:0000313" key="2">
    <source>
        <dbReference type="EMBL" id="NYE95027.1"/>
    </source>
</evidence>
<keyword evidence="3" id="KW-1185">Reference proteome</keyword>
<name>A0A7Y9LSZ6_9MICC</name>
<dbReference type="InterPro" id="IPR016181">
    <property type="entry name" value="Acyl_CoA_acyltransferase"/>
</dbReference>
<organism evidence="2 3">
    <name type="scientific">Psychromicrobium silvestre</name>
    <dbReference type="NCBI Taxonomy" id="1645614"/>
    <lineage>
        <taxon>Bacteria</taxon>
        <taxon>Bacillati</taxon>
        <taxon>Actinomycetota</taxon>
        <taxon>Actinomycetes</taxon>
        <taxon>Micrococcales</taxon>
        <taxon>Micrococcaceae</taxon>
        <taxon>Psychromicrobium</taxon>
    </lineage>
</organism>
<dbReference type="InterPro" id="IPR000182">
    <property type="entry name" value="GNAT_dom"/>
</dbReference>
<proteinExistence type="predicted"/>
<dbReference type="Pfam" id="PF13302">
    <property type="entry name" value="Acetyltransf_3"/>
    <property type="match status" value="1"/>
</dbReference>
<sequence length="172" mass="19301">MSSEPKNVRIIQLNAETLAALAAGDLEEANRHSPVPLTEFFVSARQDAVWRRRSVQVVEEPESAAWITGVVWDERRQLPAGRAGYHGAPDERGMVEVGYEIDPSLRRQGYARAAFETLLQRAAAEPEVRVLRATISPQNEASYNLVRQYGLVKVGEQWDEEDGLEIIYEVPV</sequence>
<dbReference type="Gene3D" id="3.40.630.30">
    <property type="match status" value="1"/>
</dbReference>
<protein>
    <submittedName>
        <fullName evidence="2">RimJ/RimL family protein N-acetyltransferase</fullName>
    </submittedName>
</protein>
<keyword evidence="2" id="KW-0808">Transferase</keyword>
<dbReference type="PROSITE" id="PS51186">
    <property type="entry name" value="GNAT"/>
    <property type="match status" value="1"/>
</dbReference>
<dbReference type="RefSeq" id="WP_179388720.1">
    <property type="nucleotide sequence ID" value="NZ_JACBYQ010000001.1"/>
</dbReference>
<dbReference type="PANTHER" id="PTHR43792:SF13">
    <property type="entry name" value="ACETYLTRANSFERASE"/>
    <property type="match status" value="1"/>
</dbReference>
<dbReference type="Proteomes" id="UP000521748">
    <property type="component" value="Unassembled WGS sequence"/>
</dbReference>
<evidence type="ECO:0000313" key="3">
    <source>
        <dbReference type="Proteomes" id="UP000521748"/>
    </source>
</evidence>
<dbReference type="GO" id="GO:0016747">
    <property type="term" value="F:acyltransferase activity, transferring groups other than amino-acyl groups"/>
    <property type="evidence" value="ECO:0007669"/>
    <property type="project" value="InterPro"/>
</dbReference>
<dbReference type="InterPro" id="IPR051531">
    <property type="entry name" value="N-acetyltransferase"/>
</dbReference>
<gene>
    <name evidence="2" type="ORF">FHU41_001248</name>
</gene>
<evidence type="ECO:0000259" key="1">
    <source>
        <dbReference type="PROSITE" id="PS51186"/>
    </source>
</evidence>
<dbReference type="AlphaFoldDB" id="A0A7Y9LSZ6"/>
<reference evidence="2 3" key="1">
    <citation type="submission" date="2020-07" db="EMBL/GenBank/DDBJ databases">
        <title>Sequencing the genomes of 1000 actinobacteria strains.</title>
        <authorList>
            <person name="Klenk H.-P."/>
        </authorList>
    </citation>
    <scope>NUCLEOTIDE SEQUENCE [LARGE SCALE GENOMIC DNA]</scope>
    <source>
        <strain evidence="2 3">DSM 102047</strain>
    </source>
</reference>